<gene>
    <name evidence="2" type="ORF">QFZ22_000583</name>
</gene>
<dbReference type="Proteomes" id="UP001234216">
    <property type="component" value="Unassembled WGS sequence"/>
</dbReference>
<dbReference type="EMBL" id="JAUSZV010000004">
    <property type="protein sequence ID" value="MDQ0904598.1"/>
    <property type="molecule type" value="Genomic_DNA"/>
</dbReference>
<organism evidence="2 3">
    <name type="scientific">Streptomyces canus</name>
    <dbReference type="NCBI Taxonomy" id="58343"/>
    <lineage>
        <taxon>Bacteria</taxon>
        <taxon>Bacillati</taxon>
        <taxon>Actinomycetota</taxon>
        <taxon>Actinomycetes</taxon>
        <taxon>Kitasatosporales</taxon>
        <taxon>Streptomycetaceae</taxon>
        <taxon>Streptomyces</taxon>
        <taxon>Streptomyces aurantiacus group</taxon>
    </lineage>
</organism>
<dbReference type="AlphaFoldDB" id="A0AAW8F745"/>
<feature type="transmembrane region" description="Helical" evidence="1">
    <location>
        <begin position="43"/>
        <end position="63"/>
    </location>
</feature>
<feature type="transmembrane region" description="Helical" evidence="1">
    <location>
        <begin position="83"/>
        <end position="107"/>
    </location>
</feature>
<dbReference type="Pfam" id="PF19832">
    <property type="entry name" value="DUF6313"/>
    <property type="match status" value="1"/>
</dbReference>
<sequence length="140" mass="15828">MATHTTNQSRPDKRSPLKRLKHRYDDNKAHAGKFEHWLKYKSWIWISVVFILYLVAGFGIGFIDAWEILVGRESAKDAARPWATWPLSILGWLLVPAFIGGVAGYIVTSQIESRRVRPMKELLAELSARAEEANKPGGPT</sequence>
<accession>A0AAW8F745</accession>
<proteinExistence type="predicted"/>
<name>A0AAW8F745_9ACTN</name>
<evidence type="ECO:0000256" key="1">
    <source>
        <dbReference type="SAM" id="Phobius"/>
    </source>
</evidence>
<protein>
    <submittedName>
        <fullName evidence="2">Uncharacterized protein</fullName>
    </submittedName>
</protein>
<evidence type="ECO:0000313" key="2">
    <source>
        <dbReference type="EMBL" id="MDQ0904598.1"/>
    </source>
</evidence>
<comment type="caution">
    <text evidence="2">The sequence shown here is derived from an EMBL/GenBank/DDBJ whole genome shotgun (WGS) entry which is preliminary data.</text>
</comment>
<keyword evidence="1" id="KW-0472">Membrane</keyword>
<reference evidence="2" key="1">
    <citation type="submission" date="2023-07" db="EMBL/GenBank/DDBJ databases">
        <title>Comparative genomics of wheat-associated soil bacteria to identify genetic determinants of phenazine resistance.</title>
        <authorList>
            <person name="Mouncey N."/>
        </authorList>
    </citation>
    <scope>NUCLEOTIDE SEQUENCE</scope>
    <source>
        <strain evidence="2">V4I22</strain>
    </source>
</reference>
<keyword evidence="1" id="KW-0812">Transmembrane</keyword>
<evidence type="ECO:0000313" key="3">
    <source>
        <dbReference type="Proteomes" id="UP001234216"/>
    </source>
</evidence>
<dbReference type="RefSeq" id="WP_306972178.1">
    <property type="nucleotide sequence ID" value="NZ_JAUSZV010000004.1"/>
</dbReference>
<keyword evidence="1" id="KW-1133">Transmembrane helix</keyword>
<dbReference type="InterPro" id="IPR046280">
    <property type="entry name" value="DUF6313"/>
</dbReference>